<accession>A0ABR3N018</accession>
<feature type="region of interest" description="Disordered" evidence="1">
    <location>
        <begin position="21"/>
        <end position="44"/>
    </location>
</feature>
<gene>
    <name evidence="2" type="ORF">QQF64_032549</name>
</gene>
<proteinExistence type="predicted"/>
<sequence length="68" mass="7696">MLQSIGSRWAQNCCRITRVTTPHRDSFSRAGPKQTPAQDPSIPHQLQQMPGDLWMFHRKGCRAFGGCL</sequence>
<evidence type="ECO:0000313" key="3">
    <source>
        <dbReference type="Proteomes" id="UP001558613"/>
    </source>
</evidence>
<dbReference type="EMBL" id="JAYMGO010000008">
    <property type="protein sequence ID" value="KAL1270260.1"/>
    <property type="molecule type" value="Genomic_DNA"/>
</dbReference>
<keyword evidence="3" id="KW-1185">Reference proteome</keyword>
<comment type="caution">
    <text evidence="2">The sequence shown here is derived from an EMBL/GenBank/DDBJ whole genome shotgun (WGS) entry which is preliminary data.</text>
</comment>
<organism evidence="2 3">
    <name type="scientific">Cirrhinus molitorella</name>
    <name type="common">mud carp</name>
    <dbReference type="NCBI Taxonomy" id="172907"/>
    <lineage>
        <taxon>Eukaryota</taxon>
        <taxon>Metazoa</taxon>
        <taxon>Chordata</taxon>
        <taxon>Craniata</taxon>
        <taxon>Vertebrata</taxon>
        <taxon>Euteleostomi</taxon>
        <taxon>Actinopterygii</taxon>
        <taxon>Neopterygii</taxon>
        <taxon>Teleostei</taxon>
        <taxon>Ostariophysi</taxon>
        <taxon>Cypriniformes</taxon>
        <taxon>Cyprinidae</taxon>
        <taxon>Labeoninae</taxon>
        <taxon>Labeonini</taxon>
        <taxon>Cirrhinus</taxon>
    </lineage>
</organism>
<protein>
    <submittedName>
        <fullName evidence="2">Uncharacterized protein</fullName>
    </submittedName>
</protein>
<reference evidence="2 3" key="1">
    <citation type="submission" date="2023-09" db="EMBL/GenBank/DDBJ databases">
        <authorList>
            <person name="Wang M."/>
        </authorList>
    </citation>
    <scope>NUCLEOTIDE SEQUENCE [LARGE SCALE GENOMIC DNA]</scope>
    <source>
        <strain evidence="2">GT-2023</strain>
        <tissue evidence="2">Liver</tissue>
    </source>
</reference>
<name>A0ABR3N018_9TELE</name>
<evidence type="ECO:0000313" key="2">
    <source>
        <dbReference type="EMBL" id="KAL1270260.1"/>
    </source>
</evidence>
<dbReference type="Proteomes" id="UP001558613">
    <property type="component" value="Unassembled WGS sequence"/>
</dbReference>
<evidence type="ECO:0000256" key="1">
    <source>
        <dbReference type="SAM" id="MobiDB-lite"/>
    </source>
</evidence>